<protein>
    <submittedName>
        <fullName evidence="2">GNAT family N-acetyltransferase</fullName>
    </submittedName>
</protein>
<dbReference type="EMBL" id="JACSQW010000012">
    <property type="protein sequence ID" value="MBD7895182.1"/>
    <property type="molecule type" value="Genomic_DNA"/>
</dbReference>
<reference evidence="2 3" key="1">
    <citation type="submission" date="2020-08" db="EMBL/GenBank/DDBJ databases">
        <title>A Genomic Blueprint of the Chicken Gut Microbiome.</title>
        <authorList>
            <person name="Gilroy R."/>
            <person name="Ravi A."/>
            <person name="Getino M."/>
            <person name="Pursley I."/>
            <person name="Horton D.L."/>
            <person name="Alikhan N.-F."/>
            <person name="Baker D."/>
            <person name="Gharbi K."/>
            <person name="Hall N."/>
            <person name="Watson M."/>
            <person name="Adriaenssens E.M."/>
            <person name="Foster-Nyarko E."/>
            <person name="Jarju S."/>
            <person name="Secka A."/>
            <person name="Antonio M."/>
            <person name="Oren A."/>
            <person name="Chaudhuri R."/>
            <person name="La Ragione R.M."/>
            <person name="Hildebrand F."/>
            <person name="Pallen M.J."/>
        </authorList>
    </citation>
    <scope>NUCLEOTIDE SEQUENCE [LARGE SCALE GENOMIC DNA]</scope>
    <source>
        <strain evidence="2 3">Sa3CUN2</strain>
    </source>
</reference>
<dbReference type="RefSeq" id="WP_191684519.1">
    <property type="nucleotide sequence ID" value="NZ_JACSQW010000012.1"/>
</dbReference>
<accession>A0ABR8PD30</accession>
<comment type="caution">
    <text evidence="2">The sequence shown here is derived from an EMBL/GenBank/DDBJ whole genome shotgun (WGS) entry which is preliminary data.</text>
</comment>
<dbReference type="Pfam" id="PF00583">
    <property type="entry name" value="Acetyltransf_1"/>
    <property type="match status" value="1"/>
</dbReference>
<dbReference type="InterPro" id="IPR016181">
    <property type="entry name" value="Acyl_CoA_acyltransferase"/>
</dbReference>
<organism evidence="2 3">
    <name type="scientific">Limosilactobacillus avistercoris</name>
    <dbReference type="NCBI Taxonomy" id="2762243"/>
    <lineage>
        <taxon>Bacteria</taxon>
        <taxon>Bacillati</taxon>
        <taxon>Bacillota</taxon>
        <taxon>Bacilli</taxon>
        <taxon>Lactobacillales</taxon>
        <taxon>Lactobacillaceae</taxon>
        <taxon>Limosilactobacillus</taxon>
    </lineage>
</organism>
<evidence type="ECO:0000259" key="1">
    <source>
        <dbReference type="PROSITE" id="PS51186"/>
    </source>
</evidence>
<dbReference type="SUPFAM" id="SSF55729">
    <property type="entry name" value="Acyl-CoA N-acyltransferases (Nat)"/>
    <property type="match status" value="1"/>
</dbReference>
<proteinExistence type="predicted"/>
<evidence type="ECO:0000313" key="3">
    <source>
        <dbReference type="Proteomes" id="UP000616837"/>
    </source>
</evidence>
<gene>
    <name evidence="2" type="ORF">H9564_05605</name>
</gene>
<sequence>MADTVKIKLAEPKEASKVLSFLRQAATESDAVTIPHLERVTVKEEQENLQVIDDSDDCVILLAILGDQIIGIVTVMRLAEKPEMGELGVIVAQKYWHQGIGQLLVDEAQYWYSNYSSLSGLVLDVFEDNLPAINLYRKMNFVVQKHVQIAGRPALLMTYYSK</sequence>
<dbReference type="Gene3D" id="3.40.630.30">
    <property type="match status" value="1"/>
</dbReference>
<name>A0ABR8PD30_9LACO</name>
<keyword evidence="3" id="KW-1185">Reference proteome</keyword>
<dbReference type="InterPro" id="IPR000182">
    <property type="entry name" value="GNAT_dom"/>
</dbReference>
<dbReference type="CDD" id="cd04301">
    <property type="entry name" value="NAT_SF"/>
    <property type="match status" value="1"/>
</dbReference>
<dbReference type="PROSITE" id="PS51186">
    <property type="entry name" value="GNAT"/>
    <property type="match status" value="1"/>
</dbReference>
<evidence type="ECO:0000313" key="2">
    <source>
        <dbReference type="EMBL" id="MBD7895182.1"/>
    </source>
</evidence>
<feature type="domain" description="N-acetyltransferase" evidence="1">
    <location>
        <begin position="5"/>
        <end position="162"/>
    </location>
</feature>
<dbReference type="Proteomes" id="UP000616837">
    <property type="component" value="Unassembled WGS sequence"/>
</dbReference>